<evidence type="ECO:0000313" key="3">
    <source>
        <dbReference type="Proteomes" id="UP000886742"/>
    </source>
</evidence>
<feature type="compositionally biased region" description="Acidic residues" evidence="1">
    <location>
        <begin position="406"/>
        <end position="422"/>
    </location>
</feature>
<reference evidence="2" key="1">
    <citation type="submission" date="2020-10" db="EMBL/GenBank/DDBJ databases">
        <authorList>
            <person name="Gilroy R."/>
        </authorList>
    </citation>
    <scope>NUCLEOTIDE SEQUENCE</scope>
    <source>
        <strain evidence="2">ChiGjej3B3-5194</strain>
    </source>
</reference>
<accession>A0A9D1JWD3</accession>
<evidence type="ECO:0000313" key="2">
    <source>
        <dbReference type="EMBL" id="HIS70749.1"/>
    </source>
</evidence>
<feature type="region of interest" description="Disordered" evidence="1">
    <location>
        <begin position="569"/>
        <end position="590"/>
    </location>
</feature>
<evidence type="ECO:0000256" key="1">
    <source>
        <dbReference type="SAM" id="MobiDB-lite"/>
    </source>
</evidence>
<feature type="compositionally biased region" description="Low complexity" evidence="1">
    <location>
        <begin position="578"/>
        <end position="590"/>
    </location>
</feature>
<dbReference type="Proteomes" id="UP000886742">
    <property type="component" value="Unassembled WGS sequence"/>
</dbReference>
<dbReference type="AlphaFoldDB" id="A0A9D1JWD3"/>
<feature type="region of interest" description="Disordered" evidence="1">
    <location>
        <begin position="396"/>
        <end position="440"/>
    </location>
</feature>
<sequence length="590" mass="62851">MALFAFDANAAVVSRGAASNVSARPTVSTRTNNTGRMPSATVSTSTTTTTTTETETETTAPETDSTDDEVVIENKASQFDTTLSTASTTATDTSSDRLAELIRQQRAELDAQSAINTATKSTTTGGRNACDSGLRACMQEKCGTDFTNCSGDTDTTWGNKMDSCRNSIDATCTGEEYRLFAAEIKSDRDMNARLASYNAILDCGNRYNDCIVTECGTTFSKCLGKSAGDAAIAKCKTIADNCTQQDSGLASRAMQVFANLRVDAEEQVQRDEQRLYELRDEMATQCQTLGAMFDERTFSCVYTVNFYAGDDTTLYASKKAYAGDIFSCTPNWFGIDITTFMENAYRLTRSQTSASSALLGSGLGVAAGAITSGAITRAIDRQKAENALKDAQAEYDENYGDSGNADTDDNTPDAATESDTDSESNKTDNGILSSRPDAAARQAECEKMGGTWRNGFCSEPQCGDGQIWDDFNGRCKERDPETTPLLISEQEQRCKIVGSWVNGKCICNNGGTFNNVTGMCECGANQKYNSETQKCELNLQIDLTSGLTGNNNGGGLLGGTNSGIGNMLGTGTSGGTLGTRTVSTRGVSSR</sequence>
<proteinExistence type="predicted"/>
<comment type="caution">
    <text evidence="2">The sequence shown here is derived from an EMBL/GenBank/DDBJ whole genome shotgun (WGS) entry which is preliminary data.</text>
</comment>
<gene>
    <name evidence="2" type="ORF">IAD02_02040</name>
</gene>
<feature type="compositionally biased region" description="Polar residues" evidence="1">
    <location>
        <begin position="17"/>
        <end position="36"/>
    </location>
</feature>
<dbReference type="EMBL" id="DVJI01000009">
    <property type="protein sequence ID" value="HIS70749.1"/>
    <property type="molecule type" value="Genomic_DNA"/>
</dbReference>
<name>A0A9D1JWD3_9PROT</name>
<feature type="compositionally biased region" description="Low complexity" evidence="1">
    <location>
        <begin position="41"/>
        <end position="63"/>
    </location>
</feature>
<feature type="region of interest" description="Disordered" evidence="1">
    <location>
        <begin position="16"/>
        <end position="66"/>
    </location>
</feature>
<reference evidence="2" key="2">
    <citation type="journal article" date="2021" name="PeerJ">
        <title>Extensive microbial diversity within the chicken gut microbiome revealed by metagenomics and culture.</title>
        <authorList>
            <person name="Gilroy R."/>
            <person name="Ravi A."/>
            <person name="Getino M."/>
            <person name="Pursley I."/>
            <person name="Horton D.L."/>
            <person name="Alikhan N.F."/>
            <person name="Baker D."/>
            <person name="Gharbi K."/>
            <person name="Hall N."/>
            <person name="Watson M."/>
            <person name="Adriaenssens E.M."/>
            <person name="Foster-Nyarko E."/>
            <person name="Jarju S."/>
            <person name="Secka A."/>
            <person name="Antonio M."/>
            <person name="Oren A."/>
            <person name="Chaudhuri R.R."/>
            <person name="La Ragione R."/>
            <person name="Hildebrand F."/>
            <person name="Pallen M.J."/>
        </authorList>
    </citation>
    <scope>NUCLEOTIDE SEQUENCE</scope>
    <source>
        <strain evidence="2">ChiGjej3B3-5194</strain>
    </source>
</reference>
<protein>
    <submittedName>
        <fullName evidence="2">Uncharacterized protein</fullName>
    </submittedName>
</protein>
<organism evidence="2 3">
    <name type="scientific">Candidatus Enterousia intestinigallinarum</name>
    <dbReference type="NCBI Taxonomy" id="2840790"/>
    <lineage>
        <taxon>Bacteria</taxon>
        <taxon>Pseudomonadati</taxon>
        <taxon>Pseudomonadota</taxon>
        <taxon>Alphaproteobacteria</taxon>
        <taxon>Candidatus Enterousia</taxon>
    </lineage>
</organism>